<gene>
    <name evidence="4" type="ORF">UU24_C0014G0004</name>
</gene>
<dbReference type="Pfam" id="PF01467">
    <property type="entry name" value="CTP_transf_like"/>
    <property type="match status" value="1"/>
</dbReference>
<dbReference type="InterPro" id="IPR014729">
    <property type="entry name" value="Rossmann-like_a/b/a_fold"/>
</dbReference>
<organism evidence="4 5">
    <name type="scientific">Candidatus Nomurabacteria bacterium GW2011_GWA2_40_9</name>
    <dbReference type="NCBI Taxonomy" id="1618734"/>
    <lineage>
        <taxon>Bacteria</taxon>
        <taxon>Candidatus Nomuraibacteriota</taxon>
    </lineage>
</organism>
<keyword evidence="2 4" id="KW-0548">Nucleotidyltransferase</keyword>
<dbReference type="PANTHER" id="PTHR43793">
    <property type="entry name" value="FAD SYNTHASE"/>
    <property type="match status" value="1"/>
</dbReference>
<dbReference type="InterPro" id="IPR050385">
    <property type="entry name" value="Archaeal_FAD_synthase"/>
</dbReference>
<proteinExistence type="predicted"/>
<feature type="domain" description="Cytidyltransferase-like" evidence="3">
    <location>
        <begin position="22"/>
        <end position="124"/>
    </location>
</feature>
<sequence>MKTSKKGNKKVKKIKKKVVAVSGGFDPLHIGHIRLFQEAKKLGDELVVILNNDHWLRKKKGSEFMVEEERKEIIEALQCVDRVIVSSHSKNINFKNVTDKSVCDDLAKIKPHIFANGGDRFADDIPEFKLCNKLGINMVFNVGHGGKVRSSSELLKNYTKKINPSSRAKLATGQER</sequence>
<dbReference type="InterPro" id="IPR004821">
    <property type="entry name" value="Cyt_trans-like"/>
</dbReference>
<name>A0A0G0WV23_9BACT</name>
<dbReference type="EMBL" id="LBZW01000014">
    <property type="protein sequence ID" value="KKR79232.1"/>
    <property type="molecule type" value="Genomic_DNA"/>
</dbReference>
<reference evidence="4 5" key="1">
    <citation type="journal article" date="2015" name="Nature">
        <title>rRNA introns, odd ribosomes, and small enigmatic genomes across a large radiation of phyla.</title>
        <authorList>
            <person name="Brown C.T."/>
            <person name="Hug L.A."/>
            <person name="Thomas B.C."/>
            <person name="Sharon I."/>
            <person name="Castelle C.J."/>
            <person name="Singh A."/>
            <person name="Wilkins M.J."/>
            <person name="Williams K.H."/>
            <person name="Banfield J.F."/>
        </authorList>
    </citation>
    <scope>NUCLEOTIDE SEQUENCE [LARGE SCALE GENOMIC DNA]</scope>
</reference>
<dbReference type="Gene3D" id="3.40.50.620">
    <property type="entry name" value="HUPs"/>
    <property type="match status" value="1"/>
</dbReference>
<keyword evidence="1 4" id="KW-0808">Transferase</keyword>
<dbReference type="SUPFAM" id="SSF52374">
    <property type="entry name" value="Nucleotidylyl transferase"/>
    <property type="match status" value="1"/>
</dbReference>
<accession>A0A0G0WV23</accession>
<comment type="caution">
    <text evidence="4">The sequence shown here is derived from an EMBL/GenBank/DDBJ whole genome shotgun (WGS) entry which is preliminary data.</text>
</comment>
<dbReference type="AlphaFoldDB" id="A0A0G0WV23"/>
<protein>
    <submittedName>
        <fullName evidence="4">Glycerol-3-phosphate cytidylyltransferase</fullName>
    </submittedName>
</protein>
<dbReference type="NCBIfam" id="TIGR00125">
    <property type="entry name" value="cyt_tran_rel"/>
    <property type="match status" value="1"/>
</dbReference>
<dbReference type="Proteomes" id="UP000034749">
    <property type="component" value="Unassembled WGS sequence"/>
</dbReference>
<dbReference type="PANTHER" id="PTHR43793:SF1">
    <property type="entry name" value="FAD SYNTHASE"/>
    <property type="match status" value="1"/>
</dbReference>
<evidence type="ECO:0000313" key="5">
    <source>
        <dbReference type="Proteomes" id="UP000034749"/>
    </source>
</evidence>
<evidence type="ECO:0000313" key="4">
    <source>
        <dbReference type="EMBL" id="KKR79232.1"/>
    </source>
</evidence>
<evidence type="ECO:0000256" key="1">
    <source>
        <dbReference type="ARBA" id="ARBA00022679"/>
    </source>
</evidence>
<dbReference type="GO" id="GO:0016779">
    <property type="term" value="F:nucleotidyltransferase activity"/>
    <property type="evidence" value="ECO:0007669"/>
    <property type="project" value="UniProtKB-KW"/>
</dbReference>
<evidence type="ECO:0000256" key="2">
    <source>
        <dbReference type="ARBA" id="ARBA00022695"/>
    </source>
</evidence>
<evidence type="ECO:0000259" key="3">
    <source>
        <dbReference type="Pfam" id="PF01467"/>
    </source>
</evidence>